<dbReference type="EC" id="2.1.1.-" evidence="3"/>
<dbReference type="InterPro" id="IPR005299">
    <property type="entry name" value="MeTrfase_7"/>
</dbReference>
<dbReference type="GO" id="GO:0008168">
    <property type="term" value="F:methyltransferase activity"/>
    <property type="evidence" value="ECO:0007669"/>
    <property type="project" value="UniProtKB-KW"/>
</dbReference>
<accession>A0AAD8YHH2</accession>
<dbReference type="Proteomes" id="UP001224775">
    <property type="component" value="Unassembled WGS sequence"/>
</dbReference>
<evidence type="ECO:0000256" key="1">
    <source>
        <dbReference type="ARBA" id="ARBA00022723"/>
    </source>
</evidence>
<dbReference type="EMBL" id="JATAAI010000005">
    <property type="protein sequence ID" value="KAK1745624.1"/>
    <property type="molecule type" value="Genomic_DNA"/>
</dbReference>
<evidence type="ECO:0000256" key="2">
    <source>
        <dbReference type="ARBA" id="ARBA00022842"/>
    </source>
</evidence>
<keyword evidence="3" id="KW-0808">Transferase</keyword>
<dbReference type="Gene3D" id="3.40.50.150">
    <property type="entry name" value="Vaccinia Virus protein VP39"/>
    <property type="match status" value="1"/>
</dbReference>
<keyword evidence="4" id="KW-1185">Reference proteome</keyword>
<dbReference type="GO" id="GO:0032259">
    <property type="term" value="P:methylation"/>
    <property type="evidence" value="ECO:0007669"/>
    <property type="project" value="UniProtKB-KW"/>
</dbReference>
<name>A0AAD8YHH2_9STRA</name>
<keyword evidence="3" id="KW-0489">Methyltransferase</keyword>
<dbReference type="AlphaFoldDB" id="A0AAD8YHH2"/>
<sequence length="415" mass="46912">MMISACLVNPVRLTVTVRRAGLLRTAVNHTLVRTTTSTSGSSTMEIDSYAMFSRNQYDAHRLTRDMLEVSMERLASRCKLEGDAEPKQNQRRLLADLGSADGSSSLVTLDFAVRCLQSNCDTIDGYPLLNITFEEHPASDENKLKSTLESNKEWFERNGITWNVLMKSFYEPLFDRNSVDFLMSYICLHWLDTTDLPEGESISHWKTLGDENRTEACDWVHINEATAPLRVQEAWRSKLAINHLAKFLALRARELKPGAEMLLVMVGHPHEFVTLKDGTGPLTRAMKRCIEKGKLRSEILDKTVVPYFLRTVDDVRAAVIVAETFEIDNETPGAKLELIDCRSIAAVTKDDDNGMDGIFDLFWSIHVHCIQAASPTEVELESIKAESRQIFDEVYDSNEGVPSTFVACTLRRRQE</sequence>
<reference evidence="3" key="1">
    <citation type="submission" date="2023-06" db="EMBL/GenBank/DDBJ databases">
        <title>Survivors Of The Sea: Transcriptome response of Skeletonema marinoi to long-term dormancy.</title>
        <authorList>
            <person name="Pinder M.I.M."/>
            <person name="Kourtchenko O."/>
            <person name="Robertson E.K."/>
            <person name="Larsson T."/>
            <person name="Maumus F."/>
            <person name="Osuna-Cruz C.M."/>
            <person name="Vancaester E."/>
            <person name="Stenow R."/>
            <person name="Vandepoele K."/>
            <person name="Ploug H."/>
            <person name="Bruchert V."/>
            <person name="Godhe A."/>
            <person name="Topel M."/>
        </authorList>
    </citation>
    <scope>NUCLEOTIDE SEQUENCE</scope>
    <source>
        <strain evidence="3">R05AC</strain>
    </source>
</reference>
<dbReference type="GO" id="GO:0046872">
    <property type="term" value="F:metal ion binding"/>
    <property type="evidence" value="ECO:0007669"/>
    <property type="project" value="UniProtKB-KW"/>
</dbReference>
<keyword evidence="1" id="KW-0479">Metal-binding</keyword>
<dbReference type="Gene3D" id="1.10.1200.270">
    <property type="entry name" value="Methyltransferase, alpha-helical capping domain"/>
    <property type="match status" value="1"/>
</dbReference>
<comment type="caution">
    <text evidence="3">The sequence shown here is derived from an EMBL/GenBank/DDBJ whole genome shotgun (WGS) entry which is preliminary data.</text>
</comment>
<dbReference type="PANTHER" id="PTHR31009">
    <property type="entry name" value="S-ADENOSYL-L-METHIONINE:CARBOXYL METHYLTRANSFERASE FAMILY PROTEIN"/>
    <property type="match status" value="1"/>
</dbReference>
<evidence type="ECO:0000313" key="4">
    <source>
        <dbReference type="Proteomes" id="UP001224775"/>
    </source>
</evidence>
<organism evidence="3 4">
    <name type="scientific">Skeletonema marinoi</name>
    <dbReference type="NCBI Taxonomy" id="267567"/>
    <lineage>
        <taxon>Eukaryota</taxon>
        <taxon>Sar</taxon>
        <taxon>Stramenopiles</taxon>
        <taxon>Ochrophyta</taxon>
        <taxon>Bacillariophyta</taxon>
        <taxon>Coscinodiscophyceae</taxon>
        <taxon>Thalassiosirophycidae</taxon>
        <taxon>Thalassiosirales</taxon>
        <taxon>Skeletonemataceae</taxon>
        <taxon>Skeletonema</taxon>
        <taxon>Skeletonema marinoi-dohrnii complex</taxon>
    </lineage>
</organism>
<evidence type="ECO:0000313" key="3">
    <source>
        <dbReference type="EMBL" id="KAK1745624.1"/>
    </source>
</evidence>
<dbReference type="Pfam" id="PF03492">
    <property type="entry name" value="Methyltransf_7"/>
    <property type="match status" value="1"/>
</dbReference>
<gene>
    <name evidence="3" type="ORF">QTG54_003548</name>
</gene>
<keyword evidence="2" id="KW-0460">Magnesium</keyword>
<dbReference type="InterPro" id="IPR042086">
    <property type="entry name" value="MeTrfase_capping"/>
</dbReference>
<protein>
    <submittedName>
        <fullName evidence="3">S-adenosylmethionine-dependent carboxyl methyltransferase</fullName>
        <ecNumber evidence="3">2.1.1.-</ecNumber>
    </submittedName>
</protein>
<dbReference type="SUPFAM" id="SSF53335">
    <property type="entry name" value="S-adenosyl-L-methionine-dependent methyltransferases"/>
    <property type="match status" value="1"/>
</dbReference>
<dbReference type="InterPro" id="IPR029063">
    <property type="entry name" value="SAM-dependent_MTases_sf"/>
</dbReference>
<proteinExistence type="predicted"/>